<protein>
    <submittedName>
        <fullName evidence="7">GTPase IMAP family member 9-like</fullName>
    </submittedName>
</protein>
<dbReference type="FunFam" id="3.40.50.300:FF:000366">
    <property type="entry name" value="GTPase, IMAP family member 2"/>
    <property type="match status" value="1"/>
</dbReference>
<feature type="domain" description="AIG1-type G" evidence="5">
    <location>
        <begin position="1"/>
        <end position="198"/>
    </location>
</feature>
<sequence length="280" mass="30406">MVLVGKTGAGKSASANTILGREGFESKMSPNSVTKECRLHVVKSGGKTISVTDTLGVYDTYLDDEALRGELESCIYMTAPGPHVFLLVISLRVRYSKEEKDAVQWICDNFGKEALQYVVVLFTHTDGLKNRPLERYVGESEDLQTLIRDCGDRFHGFNNNDRNPNQVTELLQKIECMVESNRERGKEHYTNDIYKTAQKQIEDARRLKKGKEIALGVAAGVGVTAAVSGGVVLGVTSLLILPGLLIGVGAAAAVGGGVALLVKKLSESKNSEHDVLRNNI</sequence>
<proteinExistence type="inferred from homology"/>
<dbReference type="GeneID" id="116219088"/>
<name>A0A6P8F1J5_CLUHA</name>
<feature type="transmembrane region" description="Helical" evidence="4">
    <location>
        <begin position="239"/>
        <end position="262"/>
    </location>
</feature>
<dbReference type="Gene3D" id="3.40.50.300">
    <property type="entry name" value="P-loop containing nucleotide triphosphate hydrolases"/>
    <property type="match status" value="1"/>
</dbReference>
<evidence type="ECO:0000313" key="6">
    <source>
        <dbReference type="Proteomes" id="UP000515152"/>
    </source>
</evidence>
<evidence type="ECO:0000313" key="7">
    <source>
        <dbReference type="RefSeq" id="XP_031417885.1"/>
    </source>
</evidence>
<keyword evidence="6" id="KW-1185">Reference proteome</keyword>
<dbReference type="SUPFAM" id="SSF52540">
    <property type="entry name" value="P-loop containing nucleoside triphosphate hydrolases"/>
    <property type="match status" value="1"/>
</dbReference>
<keyword evidence="3" id="KW-0342">GTP-binding</keyword>
<dbReference type="InterPro" id="IPR006703">
    <property type="entry name" value="G_AIG1"/>
</dbReference>
<keyword evidence="4" id="KW-0812">Transmembrane</keyword>
<dbReference type="AlphaFoldDB" id="A0A6P8F1J5"/>
<dbReference type="PROSITE" id="PS51720">
    <property type="entry name" value="G_AIG1"/>
    <property type="match status" value="1"/>
</dbReference>
<evidence type="ECO:0000259" key="5">
    <source>
        <dbReference type="PROSITE" id="PS51720"/>
    </source>
</evidence>
<dbReference type="PANTHER" id="PTHR10903:SF188">
    <property type="entry name" value="GTPASE IMAP FAMILY MEMBER 2-LIKE-RELATED"/>
    <property type="match status" value="1"/>
</dbReference>
<dbReference type="GO" id="GO:0005525">
    <property type="term" value="F:GTP binding"/>
    <property type="evidence" value="ECO:0007669"/>
    <property type="project" value="UniProtKB-KW"/>
</dbReference>
<dbReference type="RefSeq" id="XP_031417885.1">
    <property type="nucleotide sequence ID" value="XM_031562025.1"/>
</dbReference>
<keyword evidence="2" id="KW-0547">Nucleotide-binding</keyword>
<dbReference type="InterPro" id="IPR027417">
    <property type="entry name" value="P-loop_NTPase"/>
</dbReference>
<dbReference type="Pfam" id="PF04548">
    <property type="entry name" value="AIG1"/>
    <property type="match status" value="1"/>
</dbReference>
<accession>A0A6P8F1J5</accession>
<evidence type="ECO:0000256" key="4">
    <source>
        <dbReference type="SAM" id="Phobius"/>
    </source>
</evidence>
<dbReference type="Proteomes" id="UP000515152">
    <property type="component" value="Chromosome 24"/>
</dbReference>
<evidence type="ECO:0000256" key="3">
    <source>
        <dbReference type="ARBA" id="ARBA00023134"/>
    </source>
</evidence>
<dbReference type="CDD" id="cd01852">
    <property type="entry name" value="AIG1"/>
    <property type="match status" value="1"/>
</dbReference>
<dbReference type="PANTHER" id="PTHR10903">
    <property type="entry name" value="GTPASE, IMAP FAMILY MEMBER-RELATED"/>
    <property type="match status" value="1"/>
</dbReference>
<gene>
    <name evidence="7" type="primary">LOC116219088</name>
</gene>
<dbReference type="OrthoDB" id="8954335at2759"/>
<dbReference type="InterPro" id="IPR045058">
    <property type="entry name" value="GIMA/IAN/Toc"/>
</dbReference>
<comment type="similarity">
    <text evidence="1">Belongs to the TRAFAC class TrmE-Era-EngA-EngB-Septin-like GTPase superfamily. AIG1/Toc34/Toc159-like paraseptin GTPase family. IAN subfamily.</text>
</comment>
<keyword evidence="4" id="KW-0472">Membrane</keyword>
<evidence type="ECO:0000256" key="1">
    <source>
        <dbReference type="ARBA" id="ARBA00008535"/>
    </source>
</evidence>
<organism evidence="6 7">
    <name type="scientific">Clupea harengus</name>
    <name type="common">Atlantic herring</name>
    <dbReference type="NCBI Taxonomy" id="7950"/>
    <lineage>
        <taxon>Eukaryota</taxon>
        <taxon>Metazoa</taxon>
        <taxon>Chordata</taxon>
        <taxon>Craniata</taxon>
        <taxon>Vertebrata</taxon>
        <taxon>Euteleostomi</taxon>
        <taxon>Actinopterygii</taxon>
        <taxon>Neopterygii</taxon>
        <taxon>Teleostei</taxon>
        <taxon>Clupei</taxon>
        <taxon>Clupeiformes</taxon>
        <taxon>Clupeoidei</taxon>
        <taxon>Clupeidae</taxon>
        <taxon>Clupea</taxon>
    </lineage>
</organism>
<dbReference type="KEGG" id="char:116219088"/>
<reference evidence="7" key="1">
    <citation type="submission" date="2025-08" db="UniProtKB">
        <authorList>
            <consortium name="RefSeq"/>
        </authorList>
    </citation>
    <scope>IDENTIFICATION</scope>
</reference>
<feature type="transmembrane region" description="Helical" evidence="4">
    <location>
        <begin position="213"/>
        <end position="233"/>
    </location>
</feature>
<keyword evidence="4" id="KW-1133">Transmembrane helix</keyword>
<evidence type="ECO:0000256" key="2">
    <source>
        <dbReference type="ARBA" id="ARBA00022741"/>
    </source>
</evidence>